<sequence>MHIFGHIHGGAGEVERDGIRFVNAAFLNERYEPSHPAGKIRVIDI</sequence>
<dbReference type="Proteomes" id="UP000289437">
    <property type="component" value="Unassembled WGS sequence"/>
</dbReference>
<comment type="caution">
    <text evidence="1">The sequence shown here is derived from an EMBL/GenBank/DDBJ whole genome shotgun (WGS) entry which is preliminary data.</text>
</comment>
<gene>
    <name evidence="1" type="ORF">GRAN_3562</name>
</gene>
<dbReference type="InterPro" id="IPR029052">
    <property type="entry name" value="Metallo-depent_PP-like"/>
</dbReference>
<reference evidence="1 2" key="1">
    <citation type="submission" date="2018-11" db="EMBL/GenBank/DDBJ databases">
        <authorList>
            <person name="Mardanov A.V."/>
            <person name="Ravin N.V."/>
            <person name="Dedysh S.N."/>
        </authorList>
    </citation>
    <scope>NUCLEOTIDE SEQUENCE [LARGE SCALE GENOMIC DNA]</scope>
    <source>
        <strain evidence="1 2">AF10</strain>
    </source>
</reference>
<proteinExistence type="predicted"/>
<name>A0A4Q0SZJ7_9BACT</name>
<evidence type="ECO:0008006" key="3">
    <source>
        <dbReference type="Google" id="ProtNLM"/>
    </source>
</evidence>
<protein>
    <recommendedName>
        <fullName evidence="3">Metallophosphoesterase</fullName>
    </recommendedName>
</protein>
<dbReference type="Gene3D" id="3.60.21.10">
    <property type="match status" value="1"/>
</dbReference>
<accession>A0A4Q0SZJ7</accession>
<evidence type="ECO:0000313" key="2">
    <source>
        <dbReference type="Proteomes" id="UP000289437"/>
    </source>
</evidence>
<reference evidence="2" key="2">
    <citation type="submission" date="2019-02" db="EMBL/GenBank/DDBJ databases">
        <title>Granulicella sibirica sp. nov., a psychrotolerant acidobacterium isolated from an organic soil layer in forested tundra, West Siberia.</title>
        <authorList>
            <person name="Oshkin I.Y."/>
            <person name="Kulichevskaya I.S."/>
            <person name="Rijpstra W.I.C."/>
            <person name="Sinninghe Damste J.S."/>
            <person name="Rakitin A.L."/>
            <person name="Ravin N.V."/>
            <person name="Dedysh S.N."/>
        </authorList>
    </citation>
    <scope>NUCLEOTIDE SEQUENCE [LARGE SCALE GENOMIC DNA]</scope>
    <source>
        <strain evidence="2">AF10</strain>
    </source>
</reference>
<evidence type="ECO:0000313" key="1">
    <source>
        <dbReference type="EMBL" id="RXH56705.1"/>
    </source>
</evidence>
<organism evidence="1 2">
    <name type="scientific">Granulicella sibirica</name>
    <dbReference type="NCBI Taxonomy" id="2479048"/>
    <lineage>
        <taxon>Bacteria</taxon>
        <taxon>Pseudomonadati</taxon>
        <taxon>Acidobacteriota</taxon>
        <taxon>Terriglobia</taxon>
        <taxon>Terriglobales</taxon>
        <taxon>Acidobacteriaceae</taxon>
        <taxon>Granulicella</taxon>
    </lineage>
</organism>
<dbReference type="AlphaFoldDB" id="A0A4Q0SZJ7"/>
<dbReference type="EMBL" id="RDSM01000002">
    <property type="protein sequence ID" value="RXH56705.1"/>
    <property type="molecule type" value="Genomic_DNA"/>
</dbReference>
<keyword evidence="2" id="KW-1185">Reference proteome</keyword>